<dbReference type="Proteomes" id="UP000321933">
    <property type="component" value="Unassembled WGS sequence"/>
</dbReference>
<keyword evidence="1" id="KW-0472">Membrane</keyword>
<dbReference type="InterPro" id="IPR000160">
    <property type="entry name" value="GGDEF_dom"/>
</dbReference>
<evidence type="ECO:0000259" key="3">
    <source>
        <dbReference type="PROSITE" id="PS50887"/>
    </source>
</evidence>
<reference evidence="4 5" key="1">
    <citation type="submission" date="2019-08" db="EMBL/GenBank/DDBJ databases">
        <title>Parahaliea maris sp. nov., isolated from the surface seawater.</title>
        <authorList>
            <person name="Liu Y."/>
        </authorList>
    </citation>
    <scope>NUCLEOTIDE SEQUENCE [LARGE SCALE GENOMIC DNA]</scope>
    <source>
        <strain evidence="4 5">S2-26</strain>
    </source>
</reference>
<evidence type="ECO:0000259" key="2">
    <source>
        <dbReference type="PROSITE" id="PS50883"/>
    </source>
</evidence>
<dbReference type="PROSITE" id="PS50883">
    <property type="entry name" value="EAL"/>
    <property type="match status" value="1"/>
</dbReference>
<keyword evidence="1" id="KW-1133">Transmembrane helix</keyword>
<comment type="caution">
    <text evidence="4">The sequence shown here is derived from an EMBL/GenBank/DDBJ whole genome shotgun (WGS) entry which is preliminary data.</text>
</comment>
<feature type="domain" description="GGDEF" evidence="3">
    <location>
        <begin position="114"/>
        <end position="245"/>
    </location>
</feature>
<evidence type="ECO:0000313" key="5">
    <source>
        <dbReference type="Proteomes" id="UP000321933"/>
    </source>
</evidence>
<dbReference type="Pfam" id="PF00563">
    <property type="entry name" value="EAL"/>
    <property type="match status" value="1"/>
</dbReference>
<dbReference type="Gene3D" id="3.20.20.450">
    <property type="entry name" value="EAL domain"/>
    <property type="match status" value="1"/>
</dbReference>
<name>A0A5C8ZRF8_9GAMM</name>
<proteinExistence type="predicted"/>
<feature type="transmembrane region" description="Helical" evidence="1">
    <location>
        <begin position="59"/>
        <end position="77"/>
    </location>
</feature>
<dbReference type="InterPro" id="IPR050706">
    <property type="entry name" value="Cyclic-di-GMP_PDE-like"/>
</dbReference>
<dbReference type="Pfam" id="PF00990">
    <property type="entry name" value="GGDEF"/>
    <property type="match status" value="1"/>
</dbReference>
<dbReference type="Gene3D" id="3.30.70.270">
    <property type="match status" value="1"/>
</dbReference>
<dbReference type="EMBL" id="VRYZ01000007">
    <property type="protein sequence ID" value="TXS89931.1"/>
    <property type="molecule type" value="Genomic_DNA"/>
</dbReference>
<protein>
    <submittedName>
        <fullName evidence="4">EAL domain-containing protein</fullName>
    </submittedName>
</protein>
<dbReference type="InterPro" id="IPR001633">
    <property type="entry name" value="EAL_dom"/>
</dbReference>
<feature type="transmembrane region" description="Helical" evidence="1">
    <location>
        <begin position="21"/>
        <end position="39"/>
    </location>
</feature>
<feature type="domain" description="EAL" evidence="2">
    <location>
        <begin position="254"/>
        <end position="508"/>
    </location>
</feature>
<dbReference type="PROSITE" id="PS50887">
    <property type="entry name" value="GGDEF"/>
    <property type="match status" value="1"/>
</dbReference>
<organism evidence="4 5">
    <name type="scientific">Parahaliea aestuarii</name>
    <dbReference type="NCBI Taxonomy" id="1852021"/>
    <lineage>
        <taxon>Bacteria</taxon>
        <taxon>Pseudomonadati</taxon>
        <taxon>Pseudomonadota</taxon>
        <taxon>Gammaproteobacteria</taxon>
        <taxon>Cellvibrionales</taxon>
        <taxon>Halieaceae</taxon>
        <taxon>Parahaliea</taxon>
    </lineage>
</organism>
<dbReference type="InterPro" id="IPR043128">
    <property type="entry name" value="Rev_trsase/Diguanyl_cyclase"/>
</dbReference>
<dbReference type="PANTHER" id="PTHR33121">
    <property type="entry name" value="CYCLIC DI-GMP PHOSPHODIESTERASE PDEF"/>
    <property type="match status" value="1"/>
</dbReference>
<evidence type="ECO:0000313" key="4">
    <source>
        <dbReference type="EMBL" id="TXS89931.1"/>
    </source>
</evidence>
<keyword evidence="5" id="KW-1185">Reference proteome</keyword>
<dbReference type="SMART" id="SM00052">
    <property type="entry name" value="EAL"/>
    <property type="match status" value="1"/>
</dbReference>
<dbReference type="InterPro" id="IPR029787">
    <property type="entry name" value="Nucleotide_cyclase"/>
</dbReference>
<gene>
    <name evidence="4" type="ORF">FVW59_15060</name>
</gene>
<dbReference type="SMART" id="SM00267">
    <property type="entry name" value="GGDEF"/>
    <property type="match status" value="1"/>
</dbReference>
<dbReference type="GO" id="GO:0071111">
    <property type="term" value="F:cyclic-guanylate-specific phosphodiesterase activity"/>
    <property type="evidence" value="ECO:0007669"/>
    <property type="project" value="InterPro"/>
</dbReference>
<accession>A0A5C8ZRF8</accession>
<dbReference type="CDD" id="cd01948">
    <property type="entry name" value="EAL"/>
    <property type="match status" value="1"/>
</dbReference>
<keyword evidence="1" id="KW-0812">Transmembrane</keyword>
<sequence length="515" mass="57498">MQKMIRGMDLTSTLRTALKMVVAYAVAGTLWIALSDAALQELAGSDVEQLSRLQSYKGWFFIALTSALLFLLSYYFLRQITRLQELDPQTNLPRHALFLTHLDDVLQAPDGSIRPFLVLFLDIDRFNDLTARIGREPADDFTIRFGEALRAGHSADTLLSRLGSDEFAVAIPLDNSGRPHKYHTTRLRALFNRAAREAGLEVSCSIGAALAPDDGQEASALLAAAGKALRASRPLGADQISYFNEQWDKLEKNRRSLLQDLRRAIDNGDLQVHYQPQLHLERQRISGCEVLVRWHCPERGTVPPDEFIPLAEEHRLIAPLTKQVILKSCTELGEVDLLGSTLDRVSVNISAQEFTDRDFLPQMQALLGDLSSLRPYLQLEITERAALLDMKRSIHYIRSLREQGLRFSIDDFGTGYSGLSMLRDLPVDELKIDRSFIVDLNSQPRSAAIVSAVVGLADVFGLSVVAEGVETDGQLEALRRCRCEEVQGYLIAPPLDIQRFQAFLTGHSLQHPARA</sequence>
<dbReference type="PANTHER" id="PTHR33121:SF70">
    <property type="entry name" value="SIGNALING PROTEIN YKOW"/>
    <property type="match status" value="1"/>
</dbReference>
<dbReference type="AlphaFoldDB" id="A0A5C8ZRF8"/>
<dbReference type="InterPro" id="IPR035919">
    <property type="entry name" value="EAL_sf"/>
</dbReference>
<dbReference type="OrthoDB" id="9804951at2"/>
<dbReference type="SUPFAM" id="SSF141868">
    <property type="entry name" value="EAL domain-like"/>
    <property type="match status" value="1"/>
</dbReference>
<dbReference type="NCBIfam" id="TIGR00254">
    <property type="entry name" value="GGDEF"/>
    <property type="match status" value="1"/>
</dbReference>
<dbReference type="SUPFAM" id="SSF55073">
    <property type="entry name" value="Nucleotide cyclase"/>
    <property type="match status" value="1"/>
</dbReference>
<evidence type="ECO:0000256" key="1">
    <source>
        <dbReference type="SAM" id="Phobius"/>
    </source>
</evidence>